<dbReference type="SUPFAM" id="SSF51182">
    <property type="entry name" value="RmlC-like cupins"/>
    <property type="match status" value="1"/>
</dbReference>
<organism evidence="2">
    <name type="scientific">freshwater metagenome</name>
    <dbReference type="NCBI Taxonomy" id="449393"/>
    <lineage>
        <taxon>unclassified sequences</taxon>
        <taxon>metagenomes</taxon>
        <taxon>ecological metagenomes</taxon>
    </lineage>
</organism>
<feature type="domain" description="Cupin type-2" evidence="1">
    <location>
        <begin position="57"/>
        <end position="124"/>
    </location>
</feature>
<reference evidence="2" key="1">
    <citation type="submission" date="2020-05" db="EMBL/GenBank/DDBJ databases">
        <authorList>
            <person name="Chiriac C."/>
            <person name="Salcher M."/>
            <person name="Ghai R."/>
            <person name="Kavagutti S V."/>
        </authorList>
    </citation>
    <scope>NUCLEOTIDE SEQUENCE</scope>
</reference>
<dbReference type="Gene3D" id="2.60.120.10">
    <property type="entry name" value="Jelly Rolls"/>
    <property type="match status" value="1"/>
</dbReference>
<evidence type="ECO:0000259" key="1">
    <source>
        <dbReference type="Pfam" id="PF07883"/>
    </source>
</evidence>
<dbReference type="InterPro" id="IPR014710">
    <property type="entry name" value="RmlC-like_jellyroll"/>
</dbReference>
<evidence type="ECO:0000313" key="2">
    <source>
        <dbReference type="EMBL" id="CAB4580985.1"/>
    </source>
</evidence>
<dbReference type="AlphaFoldDB" id="A0A6J6EZX2"/>
<dbReference type="InterPro" id="IPR013096">
    <property type="entry name" value="Cupin_2"/>
</dbReference>
<dbReference type="EMBL" id="CAEZTU010000050">
    <property type="protein sequence ID" value="CAB4580985.1"/>
    <property type="molecule type" value="Genomic_DNA"/>
</dbReference>
<gene>
    <name evidence="2" type="ORF">UFOPK1740_00932</name>
</gene>
<name>A0A6J6EZX2_9ZZZZ</name>
<sequence>MSDKNLNDINVFQTEPFRWNNIEELIYKDEDGNPSFKAVSRRKLFAENKPEGFEVRYFEVSPGGHTTLEKHEHIHIVIPIRGTGFCLVGSEIVKLEVNNLLYVPSWQWHQFKATENDYLGFLCLVKVERDRPTLPTKEEINQMKENKLVADFIKTKD</sequence>
<proteinExistence type="predicted"/>
<dbReference type="InterPro" id="IPR011051">
    <property type="entry name" value="RmlC_Cupin_sf"/>
</dbReference>
<dbReference type="Pfam" id="PF07883">
    <property type="entry name" value="Cupin_2"/>
    <property type="match status" value="1"/>
</dbReference>
<protein>
    <submittedName>
        <fullName evidence="2">Unannotated protein</fullName>
    </submittedName>
</protein>
<accession>A0A6J6EZX2</accession>